<protein>
    <submittedName>
        <fullName evidence="1">Uncharacterized protein</fullName>
    </submittedName>
</protein>
<dbReference type="RefSeq" id="XP_041158639.1">
    <property type="nucleotide sequence ID" value="XM_041303312.1"/>
</dbReference>
<proteinExistence type="predicted"/>
<reference evidence="1" key="1">
    <citation type="journal article" date="2020" name="New Phytol.">
        <title>Comparative genomics reveals dynamic genome evolution in host specialist ectomycorrhizal fungi.</title>
        <authorList>
            <person name="Lofgren L.A."/>
            <person name="Nguyen N.H."/>
            <person name="Vilgalys R."/>
            <person name="Ruytinx J."/>
            <person name="Liao H.L."/>
            <person name="Branco S."/>
            <person name="Kuo A."/>
            <person name="LaButti K."/>
            <person name="Lipzen A."/>
            <person name="Andreopoulos W."/>
            <person name="Pangilinan J."/>
            <person name="Riley R."/>
            <person name="Hundley H."/>
            <person name="Na H."/>
            <person name="Barry K."/>
            <person name="Grigoriev I.V."/>
            <person name="Stajich J.E."/>
            <person name="Kennedy P.G."/>
        </authorList>
    </citation>
    <scope>NUCLEOTIDE SEQUENCE</scope>
    <source>
        <strain evidence="1">S12</strain>
    </source>
</reference>
<gene>
    <name evidence="1" type="ORF">HD556DRAFT_1383634</name>
</gene>
<evidence type="ECO:0000313" key="1">
    <source>
        <dbReference type="EMBL" id="KAG1791901.1"/>
    </source>
</evidence>
<dbReference type="Proteomes" id="UP000719766">
    <property type="component" value="Unassembled WGS sequence"/>
</dbReference>
<dbReference type="AlphaFoldDB" id="A0A9P7AMR3"/>
<comment type="caution">
    <text evidence="1">The sequence shown here is derived from an EMBL/GenBank/DDBJ whole genome shotgun (WGS) entry which is preliminary data.</text>
</comment>
<keyword evidence="2" id="KW-1185">Reference proteome</keyword>
<evidence type="ECO:0000313" key="2">
    <source>
        <dbReference type="Proteomes" id="UP000719766"/>
    </source>
</evidence>
<accession>A0A9P7AMR3</accession>
<name>A0A9P7AMR3_9AGAM</name>
<dbReference type="GeneID" id="64597076"/>
<sequence length="206" mass="23325">MVTASGMNLCQIKYRLLLWAGQEVDGSMQTKTPSHEEVCIFMSTFCDSTFPLFGEANEATIPFAPPETPVLFSYFATDSHLWAILNAEITHENPVEDRHRRLVQSHRSRPCDRELKLNAKIRDEPDESKKPRRFALMTSFYAIIGNTQLCTLSACQLRGERPHLEVSFLPRPGQARAYQIPQICHLARSFESEASSGGAWGRAECY</sequence>
<organism evidence="1 2">
    <name type="scientific">Suillus plorans</name>
    <dbReference type="NCBI Taxonomy" id="116603"/>
    <lineage>
        <taxon>Eukaryota</taxon>
        <taxon>Fungi</taxon>
        <taxon>Dikarya</taxon>
        <taxon>Basidiomycota</taxon>
        <taxon>Agaricomycotina</taxon>
        <taxon>Agaricomycetes</taxon>
        <taxon>Agaricomycetidae</taxon>
        <taxon>Boletales</taxon>
        <taxon>Suillineae</taxon>
        <taxon>Suillaceae</taxon>
        <taxon>Suillus</taxon>
    </lineage>
</organism>
<dbReference type="EMBL" id="JABBWE010000040">
    <property type="protein sequence ID" value="KAG1791901.1"/>
    <property type="molecule type" value="Genomic_DNA"/>
</dbReference>
<dbReference type="OrthoDB" id="67688at2759"/>